<comment type="similarity">
    <text evidence="1">Belongs to the MPI phosphatase family.</text>
</comment>
<evidence type="ECO:0000256" key="5">
    <source>
        <dbReference type="ARBA" id="ARBA00022912"/>
    </source>
</evidence>
<keyword evidence="6" id="KW-0131">Cell cycle</keyword>
<dbReference type="EC" id="3.1.3.48" evidence="2"/>
<dbReference type="GeneID" id="20088059"/>
<dbReference type="InterPro" id="IPR000751">
    <property type="entry name" value="MPI_Phosphatase"/>
</dbReference>
<dbReference type="Gene3D" id="3.40.250.10">
    <property type="entry name" value="Rhodanese-like domain"/>
    <property type="match status" value="1"/>
</dbReference>
<keyword evidence="5" id="KW-0904">Protein phosphatase</keyword>
<dbReference type="AlphaFoldDB" id="A0A024TNI9"/>
<dbReference type="PANTHER" id="PTHR10828">
    <property type="entry name" value="M-PHASE INDUCER PHOSPHATASE DUAL SPECIFICITY PHOSPHATASE CDC25"/>
    <property type="match status" value="1"/>
</dbReference>
<dbReference type="GO" id="GO:0010971">
    <property type="term" value="P:positive regulation of G2/M transition of mitotic cell cycle"/>
    <property type="evidence" value="ECO:0007669"/>
    <property type="project" value="TreeGrafter"/>
</dbReference>
<organism evidence="9">
    <name type="scientific">Aphanomyces invadans</name>
    <dbReference type="NCBI Taxonomy" id="157072"/>
    <lineage>
        <taxon>Eukaryota</taxon>
        <taxon>Sar</taxon>
        <taxon>Stramenopiles</taxon>
        <taxon>Oomycota</taxon>
        <taxon>Saprolegniomycetes</taxon>
        <taxon>Saprolegniales</taxon>
        <taxon>Verrucalvaceae</taxon>
        <taxon>Aphanomyces</taxon>
    </lineage>
</organism>
<feature type="compositionally biased region" description="Basic residues" evidence="7">
    <location>
        <begin position="35"/>
        <end position="47"/>
    </location>
</feature>
<dbReference type="GO" id="GO:0110032">
    <property type="term" value="P:positive regulation of G2/MI transition of meiotic cell cycle"/>
    <property type="evidence" value="ECO:0007669"/>
    <property type="project" value="TreeGrafter"/>
</dbReference>
<evidence type="ECO:0000256" key="1">
    <source>
        <dbReference type="ARBA" id="ARBA00011065"/>
    </source>
</evidence>
<evidence type="ECO:0000256" key="3">
    <source>
        <dbReference type="ARBA" id="ARBA00022618"/>
    </source>
</evidence>
<dbReference type="GO" id="GO:0005737">
    <property type="term" value="C:cytoplasm"/>
    <property type="evidence" value="ECO:0007669"/>
    <property type="project" value="TreeGrafter"/>
</dbReference>
<accession>A0A024TNI9</accession>
<feature type="domain" description="Rhodanese" evidence="8">
    <location>
        <begin position="154"/>
        <end position="276"/>
    </location>
</feature>
<keyword evidence="3" id="KW-0132">Cell division</keyword>
<protein>
    <recommendedName>
        <fullName evidence="2">protein-tyrosine-phosphatase</fullName>
        <ecNumber evidence="2">3.1.3.48</ecNumber>
    </recommendedName>
</protein>
<dbReference type="VEuPathDB" id="FungiDB:H310_11009"/>
<dbReference type="STRING" id="157072.A0A024TNI9"/>
<evidence type="ECO:0000256" key="2">
    <source>
        <dbReference type="ARBA" id="ARBA00013064"/>
    </source>
</evidence>
<reference evidence="9" key="1">
    <citation type="submission" date="2013-12" db="EMBL/GenBank/DDBJ databases">
        <title>The Genome Sequence of Aphanomyces invadans NJM9701.</title>
        <authorList>
            <consortium name="The Broad Institute Genomics Platform"/>
            <person name="Russ C."/>
            <person name="Tyler B."/>
            <person name="van West P."/>
            <person name="Dieguez-Uribeondo J."/>
            <person name="Young S.K."/>
            <person name="Zeng Q."/>
            <person name="Gargeya S."/>
            <person name="Fitzgerald M."/>
            <person name="Abouelleil A."/>
            <person name="Alvarado L."/>
            <person name="Chapman S.B."/>
            <person name="Gainer-Dewar J."/>
            <person name="Goldberg J."/>
            <person name="Griggs A."/>
            <person name="Gujja S."/>
            <person name="Hansen M."/>
            <person name="Howarth C."/>
            <person name="Imamovic A."/>
            <person name="Ireland A."/>
            <person name="Larimer J."/>
            <person name="McCowan C."/>
            <person name="Murphy C."/>
            <person name="Pearson M."/>
            <person name="Poon T.W."/>
            <person name="Priest M."/>
            <person name="Roberts A."/>
            <person name="Saif S."/>
            <person name="Shea T."/>
            <person name="Sykes S."/>
            <person name="Wortman J."/>
            <person name="Nusbaum C."/>
            <person name="Birren B."/>
        </authorList>
    </citation>
    <scope>NUCLEOTIDE SEQUENCE [LARGE SCALE GENOMIC DNA]</scope>
    <source>
        <strain evidence="9">NJM9701</strain>
    </source>
</reference>
<dbReference type="RefSeq" id="XP_008875762.1">
    <property type="nucleotide sequence ID" value="XM_008877540.1"/>
</dbReference>
<evidence type="ECO:0000313" key="9">
    <source>
        <dbReference type="EMBL" id="ETV95569.1"/>
    </source>
</evidence>
<evidence type="ECO:0000256" key="4">
    <source>
        <dbReference type="ARBA" id="ARBA00022801"/>
    </source>
</evidence>
<dbReference type="GO" id="GO:0000086">
    <property type="term" value="P:G2/M transition of mitotic cell cycle"/>
    <property type="evidence" value="ECO:0007669"/>
    <property type="project" value="TreeGrafter"/>
</dbReference>
<dbReference type="PROSITE" id="PS50206">
    <property type="entry name" value="RHODANESE_3"/>
    <property type="match status" value="1"/>
</dbReference>
<feature type="region of interest" description="Disordered" evidence="7">
    <location>
        <begin position="1"/>
        <end position="82"/>
    </location>
</feature>
<dbReference type="SUPFAM" id="SSF52821">
    <property type="entry name" value="Rhodanese/Cell cycle control phosphatase"/>
    <property type="match status" value="1"/>
</dbReference>
<sequence length="318" mass="35637">MADDGDSVCTPQVAGIGPMAPVLSRTQSDMTSRGPLHRRRFLNKSSKRALLFSPDEGGKRSRSATTESERSPPRPITSKGKLFDRDESCEWNELPPSLVPTNLEHRSHSCPGPMPTLEVYVPLLPLIKSSKLPDLNVISPATVQMLLDGSFNDVLHGFHFIDCRFDHEFVGGTLQGAKSLMLPQDVEAEFFHPKAYLTSKRTALILFCEYSAQRAPKMYRFSPPPPSMTTLDRARHIRNLDRRLHADKYPTLHYPELYVIDGGYKHCFESHQGVCAPPASYVAMDHPDHVEACKKALSGLRSSWKKLRTPSKASPKWC</sequence>
<dbReference type="OrthoDB" id="26523at2759"/>
<proteinExistence type="inferred from homology"/>
<dbReference type="eggNOG" id="KOG3772">
    <property type="taxonomic scope" value="Eukaryota"/>
</dbReference>
<evidence type="ECO:0000259" key="8">
    <source>
        <dbReference type="PROSITE" id="PS50206"/>
    </source>
</evidence>
<name>A0A024TNI9_9STRA</name>
<dbReference type="PANTHER" id="PTHR10828:SF17">
    <property type="entry name" value="PROTEIN-TYROSINE-PHOSPHATASE"/>
    <property type="match status" value="1"/>
</dbReference>
<dbReference type="EMBL" id="KI913980">
    <property type="protein sequence ID" value="ETV95569.1"/>
    <property type="molecule type" value="Genomic_DNA"/>
</dbReference>
<dbReference type="PRINTS" id="PR00716">
    <property type="entry name" value="MPIPHPHTASE"/>
</dbReference>
<dbReference type="InterPro" id="IPR001763">
    <property type="entry name" value="Rhodanese-like_dom"/>
</dbReference>
<gene>
    <name evidence="9" type="ORF">H310_11009</name>
</gene>
<dbReference type="InterPro" id="IPR036873">
    <property type="entry name" value="Rhodanese-like_dom_sf"/>
</dbReference>
<dbReference type="GO" id="GO:0051301">
    <property type="term" value="P:cell division"/>
    <property type="evidence" value="ECO:0007669"/>
    <property type="project" value="UniProtKB-KW"/>
</dbReference>
<evidence type="ECO:0000256" key="6">
    <source>
        <dbReference type="ARBA" id="ARBA00023306"/>
    </source>
</evidence>
<dbReference type="GO" id="GO:0005634">
    <property type="term" value="C:nucleus"/>
    <property type="evidence" value="ECO:0007669"/>
    <property type="project" value="TreeGrafter"/>
</dbReference>
<evidence type="ECO:0000256" key="7">
    <source>
        <dbReference type="SAM" id="MobiDB-lite"/>
    </source>
</evidence>
<keyword evidence="4" id="KW-0378">Hydrolase</keyword>
<dbReference type="GO" id="GO:0004725">
    <property type="term" value="F:protein tyrosine phosphatase activity"/>
    <property type="evidence" value="ECO:0007669"/>
    <property type="project" value="UniProtKB-EC"/>
</dbReference>